<dbReference type="Pfam" id="PF02559">
    <property type="entry name" value="CarD_TRCF_RID"/>
    <property type="match status" value="1"/>
</dbReference>
<dbReference type="RefSeq" id="WP_066095786.1">
    <property type="nucleotide sequence ID" value="NZ_CP126114.1"/>
</dbReference>
<dbReference type="PANTHER" id="PTHR38447:SF1">
    <property type="entry name" value="RNA POLYMERASE-BINDING TRANSCRIPTION FACTOR CARD"/>
    <property type="match status" value="1"/>
</dbReference>
<sequence length="166" mass="19221">MFNIGDLVIYSAHGICKIDDICDKTVSGITRTYYVLHPLDNNHQLTISTPVNNDKVLMLELIHQEGANNILESFKYPGIKWVDNPNIRFKLYSDIINTGNRKEIATVVNTLIQKQIEAERHEKKLYEQDRKLLNHTQNILFKELAISLNTTFEEINERVIRLIKAS</sequence>
<reference evidence="2" key="1">
    <citation type="submission" date="2023-05" db="EMBL/GenBank/DDBJ databases">
        <title>Comparative genomics of Bacillaceae isolates and their secondary metabolite potential.</title>
        <authorList>
            <person name="Song L."/>
            <person name="Nielsen L.J."/>
            <person name="Mohite O."/>
            <person name="Xu X."/>
            <person name="Weber T."/>
            <person name="Kovacs A.T."/>
        </authorList>
    </citation>
    <scope>NUCLEOTIDE SEQUENCE</scope>
    <source>
        <strain evidence="2">XLM17</strain>
    </source>
</reference>
<accession>A0AA95SBF9</accession>
<organism evidence="2 3">
    <name type="scientific">Neobacillus novalis</name>
    <dbReference type="NCBI Taxonomy" id="220687"/>
    <lineage>
        <taxon>Bacteria</taxon>
        <taxon>Bacillati</taxon>
        <taxon>Bacillota</taxon>
        <taxon>Bacilli</taxon>
        <taxon>Bacillales</taxon>
        <taxon>Bacillaceae</taxon>
        <taxon>Neobacillus</taxon>
    </lineage>
</organism>
<dbReference type="Gene3D" id="2.40.10.170">
    <property type="match status" value="1"/>
</dbReference>
<feature type="domain" description="CarD-like/TRCF RNAP-interacting" evidence="1">
    <location>
        <begin position="1"/>
        <end position="112"/>
    </location>
</feature>
<evidence type="ECO:0000313" key="3">
    <source>
        <dbReference type="Proteomes" id="UP001178288"/>
    </source>
</evidence>
<gene>
    <name evidence="2" type="ORF">QNH39_02935</name>
</gene>
<dbReference type="InterPro" id="IPR048792">
    <property type="entry name" value="CarD_C"/>
</dbReference>
<dbReference type="InterPro" id="IPR042215">
    <property type="entry name" value="CarD-like_C"/>
</dbReference>
<dbReference type="InterPro" id="IPR003711">
    <property type="entry name" value="CarD-like/TRCF_RID"/>
</dbReference>
<proteinExistence type="predicted"/>
<keyword evidence="3" id="KW-1185">Reference proteome</keyword>
<dbReference type="InterPro" id="IPR036101">
    <property type="entry name" value="CarD-like/TRCF_RID_sf"/>
</dbReference>
<dbReference type="Gene3D" id="1.20.58.1290">
    <property type="entry name" value="CarD-like, C-terminal domain"/>
    <property type="match status" value="1"/>
</dbReference>
<dbReference type="KEGG" id="nnv:QNH39_02935"/>
<evidence type="ECO:0000313" key="2">
    <source>
        <dbReference type="EMBL" id="WHY86847.1"/>
    </source>
</evidence>
<evidence type="ECO:0000259" key="1">
    <source>
        <dbReference type="SMART" id="SM01058"/>
    </source>
</evidence>
<dbReference type="GO" id="GO:0009303">
    <property type="term" value="P:rRNA transcription"/>
    <property type="evidence" value="ECO:0007669"/>
    <property type="project" value="TreeGrafter"/>
</dbReference>
<dbReference type="EMBL" id="CP126114">
    <property type="protein sequence ID" value="WHY86847.1"/>
    <property type="molecule type" value="Genomic_DNA"/>
</dbReference>
<protein>
    <submittedName>
        <fullName evidence="2">CarD family transcriptional regulator</fullName>
    </submittedName>
</protein>
<dbReference type="Proteomes" id="UP001178288">
    <property type="component" value="Chromosome"/>
</dbReference>
<dbReference type="PANTHER" id="PTHR38447">
    <property type="entry name" value="TRANSCRIPTION FACTOR YDEB-RELATED"/>
    <property type="match status" value="1"/>
</dbReference>
<dbReference type="SMART" id="SM01058">
    <property type="entry name" value="CarD_TRCF"/>
    <property type="match status" value="1"/>
</dbReference>
<dbReference type="InterPro" id="IPR052531">
    <property type="entry name" value="CarD-like_regulator"/>
</dbReference>
<dbReference type="SUPFAM" id="SSF141259">
    <property type="entry name" value="CarD-like"/>
    <property type="match status" value="1"/>
</dbReference>
<name>A0AA95SBF9_9BACI</name>
<dbReference type="AlphaFoldDB" id="A0AA95SBF9"/>
<dbReference type="Pfam" id="PF21095">
    <property type="entry name" value="CarD_C"/>
    <property type="match status" value="1"/>
</dbReference>